<evidence type="ECO:0008006" key="4">
    <source>
        <dbReference type="Google" id="ProtNLM"/>
    </source>
</evidence>
<sequence>MQDKFGPIDKYCKHGKDVIAIKKKISIFVIILMSIIIFIVLLSVFQYYKSFYGLKGEIMLMEGEAPSFPVLIYDIKNNKKYEIRNIFYDVQYDANNGNNLIAVINNEIYKINEYQRTDFANRQLLYTGENVRYPKFVPDKNAISFTQKDKLTYYDLDAKKSIVIAKLLLPGYDWLDSDTVLFTEVDSSGSLNIMAYKISNNKTYVFKKDASYPSLSYNKKFLAYQRGNVRNVVYIEEINGSHRKSVRVNSIGLLPYKPSSDGNYLIGAMYYAGHADVVIINVTNNKIRKIFPGIFPSVLDWKE</sequence>
<evidence type="ECO:0000313" key="3">
    <source>
        <dbReference type="Proteomes" id="UP001166402"/>
    </source>
</evidence>
<keyword evidence="3" id="KW-1185">Reference proteome</keyword>
<organism evidence="2 3">
    <name type="scientific">Thermoanaerobacterium butyriciformans</name>
    <dbReference type="NCBI Taxonomy" id="1702242"/>
    <lineage>
        <taxon>Bacteria</taxon>
        <taxon>Bacillati</taxon>
        <taxon>Bacillota</taxon>
        <taxon>Clostridia</taxon>
        <taxon>Thermoanaerobacterales</taxon>
        <taxon>Thermoanaerobacteraceae</taxon>
        <taxon>Thermoanaerobacterium</taxon>
    </lineage>
</organism>
<protein>
    <recommendedName>
        <fullName evidence="4">DUF5050 domain-containing protein</fullName>
    </recommendedName>
</protein>
<proteinExistence type="predicted"/>
<comment type="caution">
    <text evidence="2">The sequence shown here is derived from an EMBL/GenBank/DDBJ whole genome shotgun (WGS) entry which is preliminary data.</text>
</comment>
<reference evidence="2" key="1">
    <citation type="submission" date="2021-03" db="EMBL/GenBank/DDBJ databases">
        <title>Genomic Encyclopedia of Type Strains, Phase IV (KMG-IV): sequencing the most valuable type-strain genomes for metagenomic binning, comparative biology and taxonomic classification.</title>
        <authorList>
            <person name="Goeker M."/>
        </authorList>
    </citation>
    <scope>NUCLEOTIDE SEQUENCE</scope>
    <source>
        <strain evidence="2">DSM 101588</strain>
    </source>
</reference>
<dbReference type="Proteomes" id="UP001166402">
    <property type="component" value="Unassembled WGS sequence"/>
</dbReference>
<accession>A0ABS4NEF0</accession>
<feature type="transmembrane region" description="Helical" evidence="1">
    <location>
        <begin position="25"/>
        <end position="48"/>
    </location>
</feature>
<dbReference type="SUPFAM" id="SSF69304">
    <property type="entry name" value="Tricorn protease N-terminal domain"/>
    <property type="match status" value="1"/>
</dbReference>
<evidence type="ECO:0000313" key="2">
    <source>
        <dbReference type="EMBL" id="MBP2071569.1"/>
    </source>
</evidence>
<keyword evidence="1" id="KW-1133">Transmembrane helix</keyword>
<dbReference type="EMBL" id="JAGGLT010000009">
    <property type="protein sequence ID" value="MBP2071569.1"/>
    <property type="molecule type" value="Genomic_DNA"/>
</dbReference>
<keyword evidence="1" id="KW-0472">Membrane</keyword>
<keyword evidence="1" id="KW-0812">Transmembrane</keyword>
<name>A0ABS4NEF0_9THEO</name>
<gene>
    <name evidence="2" type="ORF">J2Z80_001089</name>
</gene>
<evidence type="ECO:0000256" key="1">
    <source>
        <dbReference type="SAM" id="Phobius"/>
    </source>
</evidence>